<evidence type="ECO:0000256" key="3">
    <source>
        <dbReference type="ARBA" id="ARBA00022679"/>
    </source>
</evidence>
<evidence type="ECO:0000313" key="10">
    <source>
        <dbReference type="EMBL" id="SES48800.1"/>
    </source>
</evidence>
<dbReference type="NCBIfam" id="TIGR00455">
    <property type="entry name" value="apsK"/>
    <property type="match status" value="1"/>
</dbReference>
<dbReference type="Gene3D" id="3.40.190.80">
    <property type="match status" value="1"/>
</dbReference>
<evidence type="ECO:0000256" key="5">
    <source>
        <dbReference type="ARBA" id="ARBA00022840"/>
    </source>
</evidence>
<dbReference type="AlphaFoldDB" id="A0A1H9XRM6"/>
<feature type="binding site" evidence="7">
    <location>
        <position position="254"/>
    </location>
    <ligand>
        <name>Mg(2+)</name>
        <dbReference type="ChEBI" id="CHEBI:18420"/>
        <label>1</label>
        <note>catalytic</note>
    </ligand>
</feature>
<keyword evidence="8" id="KW-1133">Transmembrane helix</keyword>
<evidence type="ECO:0000256" key="4">
    <source>
        <dbReference type="ARBA" id="ARBA00022741"/>
    </source>
</evidence>
<dbReference type="RefSeq" id="WP_143073755.1">
    <property type="nucleotide sequence ID" value="NZ_FOGI01000022.1"/>
</dbReference>
<dbReference type="InterPro" id="IPR050512">
    <property type="entry name" value="Sulf_AdTrans/APS_kinase"/>
</dbReference>
<dbReference type="EC" id="2.7.1.25" evidence="2 6"/>
<feature type="domain" description="AAA+ ATPase" evidence="9">
    <location>
        <begin position="4"/>
        <end position="316"/>
    </location>
</feature>
<dbReference type="HAMAP" id="MF_00065">
    <property type="entry name" value="Adenylyl_sulf_kinase"/>
    <property type="match status" value="1"/>
</dbReference>
<gene>
    <name evidence="6" type="primary">cysC</name>
    <name evidence="10" type="ORF">SAMN04487818_12226</name>
</gene>
<dbReference type="GO" id="GO:0005737">
    <property type="term" value="C:cytoplasm"/>
    <property type="evidence" value="ECO:0007669"/>
    <property type="project" value="TreeGrafter"/>
</dbReference>
<proteinExistence type="inferred from homology"/>
<sequence length="428" mass="45559">MNAPGTVIWLTGLSGVGKSTIARLLAAELDRQGVPTEVLDGDEVRAALSTELGFAKRDRDTQVRRVGYLAGLLARHGVTVVVALISPYREARDAMRARLAPFLEVHVRAPLEDLIDRDPKGLYRRALAGEISGFTGISDPYEAPLHPDLVIDTDRCTPDAAVARLLALLRAPADTDSDHILAGDLAAAAGRRLLDLRAEHGFAAPDELRAAGDVLAHRFLADRVAEHRPGDALRSEEAPGDGTGARLWIVDPLDGTREFGEPDRVDWAVHVALWREGRLAAGAVAVPGRDLLLTTRDAVARPREPGRFRIAVSRTRPPALAGALAGELDADLVPMGSAGVKIVSVLLGETDLYVHGGGQHEWDSAAPVAVALAAGLHASRLDGTPLVYGRPDAWLPDLLVCRPDDADRVLAAVRAVSVTHTGTREGRA</sequence>
<feature type="binding site" evidence="7">
    <location>
        <position position="236"/>
    </location>
    <ligand>
        <name>Mg(2+)</name>
        <dbReference type="ChEBI" id="CHEBI:18420"/>
        <label>1</label>
        <note>catalytic</note>
    </ligand>
</feature>
<dbReference type="SUPFAM" id="SSF52540">
    <property type="entry name" value="P-loop containing nucleoside triphosphate hydrolases"/>
    <property type="match status" value="1"/>
</dbReference>
<dbReference type="PANTHER" id="PTHR42700">
    <property type="entry name" value="SULFATE ADENYLYLTRANSFERASE"/>
    <property type="match status" value="1"/>
</dbReference>
<feature type="binding site" evidence="7">
    <location>
        <position position="251"/>
    </location>
    <ligand>
        <name>Mg(2+)</name>
        <dbReference type="ChEBI" id="CHEBI:18420"/>
        <label>1</label>
        <note>catalytic</note>
    </ligand>
</feature>
<feature type="active site" description="Phosphoserine intermediate" evidence="6">
    <location>
        <position position="86"/>
    </location>
</feature>
<comment type="function">
    <text evidence="6">Catalyzes the synthesis of activated sulfate.</text>
</comment>
<keyword evidence="6" id="KW-0597">Phosphoprotein</keyword>
<evidence type="ECO:0000259" key="9">
    <source>
        <dbReference type="SMART" id="SM00382"/>
    </source>
</evidence>
<feature type="binding site" evidence="7">
    <location>
        <position position="253"/>
    </location>
    <ligand>
        <name>Mg(2+)</name>
        <dbReference type="ChEBI" id="CHEBI:18420"/>
        <label>1</label>
        <note>catalytic</note>
    </ligand>
</feature>
<dbReference type="Gene3D" id="3.40.50.300">
    <property type="entry name" value="P-loop containing nucleotide triphosphate hydrolases"/>
    <property type="match status" value="1"/>
</dbReference>
<dbReference type="Pfam" id="PF01583">
    <property type="entry name" value="APS_kinase"/>
    <property type="match status" value="1"/>
</dbReference>
<dbReference type="GO" id="GO:0019379">
    <property type="term" value="P:sulfate assimilation, phosphoadenylyl sulfate reduction by phosphoadenylyl-sulfate reductase (thioredoxin)"/>
    <property type="evidence" value="ECO:0007669"/>
    <property type="project" value="TreeGrafter"/>
</dbReference>
<keyword evidence="11" id="KW-1185">Reference proteome</keyword>
<dbReference type="GO" id="GO:0004781">
    <property type="term" value="F:sulfate adenylyltransferase (ATP) activity"/>
    <property type="evidence" value="ECO:0007669"/>
    <property type="project" value="TreeGrafter"/>
</dbReference>
<dbReference type="InterPro" id="IPR002891">
    <property type="entry name" value="APS"/>
</dbReference>
<dbReference type="CDD" id="cd02027">
    <property type="entry name" value="APSK"/>
    <property type="match status" value="1"/>
</dbReference>
<feature type="transmembrane region" description="Helical" evidence="8">
    <location>
        <begin position="66"/>
        <end position="88"/>
    </location>
</feature>
<keyword evidence="8" id="KW-0812">Transmembrane</keyword>
<evidence type="ECO:0000256" key="6">
    <source>
        <dbReference type="HAMAP-Rule" id="MF_00065"/>
    </source>
</evidence>
<keyword evidence="7" id="KW-0460">Magnesium</keyword>
<comment type="pathway">
    <text evidence="6">Sulfur metabolism; hydrogen sulfide biosynthesis; sulfite from sulfate: step 2/3.</text>
</comment>
<dbReference type="InterPro" id="IPR003593">
    <property type="entry name" value="AAA+_ATPase"/>
</dbReference>
<keyword evidence="7" id="KW-0479">Metal-binding</keyword>
<comment type="similarity">
    <text evidence="6">Belongs to the APS kinase family.</text>
</comment>
<dbReference type="SUPFAM" id="SSF56655">
    <property type="entry name" value="Carbohydrate phosphatase"/>
    <property type="match status" value="1"/>
</dbReference>
<protein>
    <recommendedName>
        <fullName evidence="2 6">Adenylyl-sulfate kinase</fullName>
        <ecNumber evidence="2 6">2.7.1.25</ecNumber>
    </recommendedName>
    <alternativeName>
        <fullName evidence="6">APS kinase</fullName>
    </alternativeName>
    <alternativeName>
        <fullName evidence="6">ATP adenosine-5'-phosphosulfate 3'-phosphotransferase</fullName>
    </alternativeName>
    <alternativeName>
        <fullName evidence="6">Adenosine-5'-phosphosulfate kinase</fullName>
    </alternativeName>
</protein>
<accession>A0A1H9XRM6</accession>
<comment type="cofactor">
    <cofactor evidence="7">
        <name>Mg(2+)</name>
        <dbReference type="ChEBI" id="CHEBI:18420"/>
    </cofactor>
</comment>
<dbReference type="GO" id="GO:0005524">
    <property type="term" value="F:ATP binding"/>
    <property type="evidence" value="ECO:0007669"/>
    <property type="project" value="UniProtKB-UniRule"/>
</dbReference>
<feature type="binding site" evidence="6">
    <location>
        <begin position="12"/>
        <end position="19"/>
    </location>
    <ligand>
        <name>ATP</name>
        <dbReference type="ChEBI" id="CHEBI:30616"/>
    </ligand>
</feature>
<evidence type="ECO:0000313" key="11">
    <source>
        <dbReference type="Proteomes" id="UP000199051"/>
    </source>
</evidence>
<keyword evidence="3 6" id="KW-0808">Transferase</keyword>
<dbReference type="GO" id="GO:0010134">
    <property type="term" value="P:sulfate assimilation via adenylyl sulfate reduction"/>
    <property type="evidence" value="ECO:0007669"/>
    <property type="project" value="TreeGrafter"/>
</dbReference>
<dbReference type="GO" id="GO:0070814">
    <property type="term" value="P:hydrogen sulfide biosynthetic process"/>
    <property type="evidence" value="ECO:0007669"/>
    <property type="project" value="UniProtKB-UniRule"/>
</dbReference>
<dbReference type="STRING" id="155974.SAMN04487818_12226"/>
<evidence type="ECO:0000256" key="7">
    <source>
        <dbReference type="PIRSR" id="PIRSR600760-2"/>
    </source>
</evidence>
<dbReference type="InterPro" id="IPR000760">
    <property type="entry name" value="Inositol_monophosphatase-like"/>
</dbReference>
<dbReference type="InterPro" id="IPR027417">
    <property type="entry name" value="P-loop_NTPase"/>
</dbReference>
<keyword evidence="4 6" id="KW-0547">Nucleotide-binding</keyword>
<name>A0A1H9XRM6_9PSEU</name>
<dbReference type="PANTHER" id="PTHR42700:SF1">
    <property type="entry name" value="SULFATE ADENYLYLTRANSFERASE"/>
    <property type="match status" value="1"/>
</dbReference>
<dbReference type="GO" id="GO:0046872">
    <property type="term" value="F:metal ion binding"/>
    <property type="evidence" value="ECO:0007669"/>
    <property type="project" value="UniProtKB-KW"/>
</dbReference>
<evidence type="ECO:0000256" key="1">
    <source>
        <dbReference type="ARBA" id="ARBA00001823"/>
    </source>
</evidence>
<dbReference type="EMBL" id="FOGI01000022">
    <property type="protein sequence ID" value="SES48800.1"/>
    <property type="molecule type" value="Genomic_DNA"/>
</dbReference>
<dbReference type="UniPathway" id="UPA00140">
    <property type="reaction ID" value="UER00205"/>
</dbReference>
<dbReference type="Proteomes" id="UP000199051">
    <property type="component" value="Unassembled WGS sequence"/>
</dbReference>
<dbReference type="Gene3D" id="3.30.540.10">
    <property type="entry name" value="Fructose-1,6-Bisphosphatase, subunit A, domain 1"/>
    <property type="match status" value="1"/>
</dbReference>
<dbReference type="InterPro" id="IPR059117">
    <property type="entry name" value="APS_kinase_dom"/>
</dbReference>
<evidence type="ECO:0000256" key="2">
    <source>
        <dbReference type="ARBA" id="ARBA00012121"/>
    </source>
</evidence>
<feature type="binding site" evidence="7">
    <location>
        <position position="363"/>
    </location>
    <ligand>
        <name>Mg(2+)</name>
        <dbReference type="ChEBI" id="CHEBI:18420"/>
        <label>1</label>
        <note>catalytic</note>
    </ligand>
</feature>
<keyword evidence="5 6" id="KW-0067">ATP-binding</keyword>
<reference evidence="11" key="1">
    <citation type="submission" date="2016-10" db="EMBL/GenBank/DDBJ databases">
        <authorList>
            <person name="Varghese N."/>
            <person name="Submissions S."/>
        </authorList>
    </citation>
    <scope>NUCLEOTIDE SEQUENCE [LARGE SCALE GENOMIC DNA]</scope>
    <source>
        <strain evidence="11">DSM 44260</strain>
    </source>
</reference>
<keyword evidence="8" id="KW-0472">Membrane</keyword>
<dbReference type="SMART" id="SM00382">
    <property type="entry name" value="AAA"/>
    <property type="match status" value="1"/>
</dbReference>
<comment type="catalytic activity">
    <reaction evidence="1 6">
        <text>adenosine 5'-phosphosulfate + ATP = 3'-phosphoadenylyl sulfate + ADP + H(+)</text>
        <dbReference type="Rhea" id="RHEA:24152"/>
        <dbReference type="ChEBI" id="CHEBI:15378"/>
        <dbReference type="ChEBI" id="CHEBI:30616"/>
        <dbReference type="ChEBI" id="CHEBI:58243"/>
        <dbReference type="ChEBI" id="CHEBI:58339"/>
        <dbReference type="ChEBI" id="CHEBI:456216"/>
        <dbReference type="EC" id="2.7.1.25"/>
    </reaction>
</comment>
<dbReference type="NCBIfam" id="NF003013">
    <property type="entry name" value="PRK03846.1"/>
    <property type="match status" value="1"/>
</dbReference>
<keyword evidence="6 10" id="KW-0418">Kinase</keyword>
<dbReference type="Pfam" id="PF00459">
    <property type="entry name" value="Inositol_P"/>
    <property type="match status" value="2"/>
</dbReference>
<evidence type="ECO:0000256" key="8">
    <source>
        <dbReference type="SAM" id="Phobius"/>
    </source>
</evidence>
<dbReference type="GO" id="GO:0004020">
    <property type="term" value="F:adenylylsulfate kinase activity"/>
    <property type="evidence" value="ECO:0007669"/>
    <property type="project" value="UniProtKB-UniRule"/>
</dbReference>
<organism evidence="10 11">
    <name type="scientific">Actinokineospora terrae</name>
    <dbReference type="NCBI Taxonomy" id="155974"/>
    <lineage>
        <taxon>Bacteria</taxon>
        <taxon>Bacillati</taxon>
        <taxon>Actinomycetota</taxon>
        <taxon>Actinomycetes</taxon>
        <taxon>Pseudonocardiales</taxon>
        <taxon>Pseudonocardiaceae</taxon>
        <taxon>Actinokineospora</taxon>
    </lineage>
</organism>